<protein>
    <recommendedName>
        <fullName evidence="2">LPS-assembly protein LptD central domain-containing protein</fullName>
    </recommendedName>
</protein>
<feature type="domain" description="LPS-assembly protein LptD central" evidence="2">
    <location>
        <begin position="188"/>
        <end position="261"/>
    </location>
</feature>
<reference evidence="3 4" key="1">
    <citation type="submission" date="2017-10" db="EMBL/GenBank/DDBJ databases">
        <title>Novel microbial diversity and functional potential in the marine mammal oral microbiome.</title>
        <authorList>
            <person name="Dudek N.K."/>
            <person name="Sun C.L."/>
            <person name="Burstein D."/>
            <person name="Kantor R.S."/>
            <person name="Aliaga Goltsman D.S."/>
            <person name="Bik E.M."/>
            <person name="Thomas B.C."/>
            <person name="Banfield J.F."/>
            <person name="Relman D.A."/>
        </authorList>
    </citation>
    <scope>NUCLEOTIDE SEQUENCE [LARGE SCALE GENOMIC DNA]</scope>
    <source>
        <strain evidence="3">DOLJORAL78_47_16</strain>
    </source>
</reference>
<evidence type="ECO:0000313" key="4">
    <source>
        <dbReference type="Proteomes" id="UP000230821"/>
    </source>
</evidence>
<dbReference type="Pfam" id="PF19838">
    <property type="entry name" value="LptD_2"/>
    <property type="match status" value="1"/>
</dbReference>
<dbReference type="InterPro" id="IPR045659">
    <property type="entry name" value="LptD_2"/>
</dbReference>
<feature type="non-terminal residue" evidence="3">
    <location>
        <position position="263"/>
    </location>
</feature>
<feature type="chain" id="PRO_5013606688" description="LPS-assembly protein LptD central domain-containing protein" evidence="1">
    <location>
        <begin position="31"/>
        <end position="263"/>
    </location>
</feature>
<accession>A0A2G6KJS3</accession>
<proteinExistence type="predicted"/>
<keyword evidence="1" id="KW-0732">Signal</keyword>
<comment type="caution">
    <text evidence="3">The sequence shown here is derived from an EMBL/GenBank/DDBJ whole genome shotgun (WGS) entry which is preliminary data.</text>
</comment>
<dbReference type="Proteomes" id="UP000230821">
    <property type="component" value="Unassembled WGS sequence"/>
</dbReference>
<organism evidence="3 4">
    <name type="scientific">candidate division KSB3 bacterium</name>
    <dbReference type="NCBI Taxonomy" id="2044937"/>
    <lineage>
        <taxon>Bacteria</taxon>
        <taxon>candidate division KSB3</taxon>
    </lineage>
</organism>
<dbReference type="EMBL" id="PDSK01000030">
    <property type="protein sequence ID" value="PIE35918.1"/>
    <property type="molecule type" value="Genomic_DNA"/>
</dbReference>
<feature type="signal peptide" evidence="1">
    <location>
        <begin position="1"/>
        <end position="30"/>
    </location>
</feature>
<dbReference type="Gene3D" id="2.60.450.10">
    <property type="entry name" value="Lipopolysaccharide (LPS) transport protein A like domain"/>
    <property type="match status" value="1"/>
</dbReference>
<evidence type="ECO:0000256" key="1">
    <source>
        <dbReference type="SAM" id="SignalP"/>
    </source>
</evidence>
<dbReference type="GO" id="GO:1990351">
    <property type="term" value="C:transporter complex"/>
    <property type="evidence" value="ECO:0007669"/>
    <property type="project" value="TreeGrafter"/>
</dbReference>
<sequence>MKHSRIFWRDLLFFALLVSLMFMSSLPANANIGDSLQFKDKESLTLTAERLTYFAEQHMFVAEGHVEITYRDAQLTADYIEFDDITGDALARGNVFYEEKGETVSAEEARFNFNSELGIIKTGHLTLEDDQYVAGKEIIKTGEQTYTVKKGTFTACEDCHNPAWKFWSSTAKIHEGQYLQAWNTVGFVKGIPIFYFPYFIYPIKTERQTGLLVPDIGNSTSNGFKIGNSFFWAISPTQDATFYHTYYEKRGHKFDLEYRYKLK</sequence>
<dbReference type="PANTHER" id="PTHR30189:SF1">
    <property type="entry name" value="LPS-ASSEMBLY PROTEIN LPTD"/>
    <property type="match status" value="1"/>
</dbReference>
<evidence type="ECO:0000313" key="3">
    <source>
        <dbReference type="EMBL" id="PIE35918.1"/>
    </source>
</evidence>
<gene>
    <name evidence="3" type="ORF">CSA56_02420</name>
</gene>
<dbReference type="InterPro" id="IPR050218">
    <property type="entry name" value="LptD"/>
</dbReference>
<dbReference type="GO" id="GO:0009279">
    <property type="term" value="C:cell outer membrane"/>
    <property type="evidence" value="ECO:0007669"/>
    <property type="project" value="TreeGrafter"/>
</dbReference>
<name>A0A2G6KJS3_9BACT</name>
<dbReference type="AlphaFoldDB" id="A0A2G6KJS3"/>
<dbReference type="PANTHER" id="PTHR30189">
    <property type="entry name" value="LPS-ASSEMBLY PROTEIN"/>
    <property type="match status" value="1"/>
</dbReference>
<evidence type="ECO:0000259" key="2">
    <source>
        <dbReference type="Pfam" id="PF19838"/>
    </source>
</evidence>